<dbReference type="InterPro" id="IPR047548">
    <property type="entry name" value="Rcat_RBR_RNF14"/>
</dbReference>
<dbReference type="SUPFAM" id="SSF54495">
    <property type="entry name" value="UBC-like"/>
    <property type="match status" value="1"/>
</dbReference>
<dbReference type="PROSITE" id="PS00518">
    <property type="entry name" value="ZF_RING_1"/>
    <property type="match status" value="1"/>
</dbReference>
<evidence type="ECO:0000256" key="1">
    <source>
        <dbReference type="ARBA" id="ARBA00001798"/>
    </source>
</evidence>
<dbReference type="Pfam" id="PF05773">
    <property type="entry name" value="RWD"/>
    <property type="match status" value="1"/>
</dbReference>
<dbReference type="Pfam" id="PF22191">
    <property type="entry name" value="IBR_1"/>
    <property type="match status" value="1"/>
</dbReference>
<feature type="domain" description="RWD" evidence="13">
    <location>
        <begin position="1"/>
        <end position="87"/>
    </location>
</feature>
<dbReference type="InterPro" id="IPR044066">
    <property type="entry name" value="TRIAD_supradom"/>
</dbReference>
<sequence>MLLPRVDAPGEMEEAKLEHLPPIRVDFELPVNYPSESAPKVCLSCPWLTTRELGVLCNALDRSWMSFRSTVILYHWITLLDSDAACILELKSMHSLGPLCRELTRWQSSTVRWKRWHTMWDDHSFDMRCFKEILDPQCLGPLLTEFNVEEKRRVFSRQWLTCQVCLTCKLGTEFELVVGCDHPFCRECLQQFVRTQIESGSATQLRCPQPDCRNEFVPTQVTALVGEELGARYEERLFNACVDAQDDMTFCPRLPCQRAVVMDPDAPTATCSSCHFSFCVLCRKAYHGVEPCKQNPGGERAIRDKYMAAGPADKQVMEKHYGKHTLQRIVNEMLTLDWIEENSRKCPHCHLVIEKLDGCNKMTCRRCGKHFCWICMVAIDSSTGNPYDHFSNASSKCYNKLFEGAVEPEPVVEEDYEFGEFL</sequence>
<dbReference type="Gene3D" id="1.20.120.1750">
    <property type="match status" value="1"/>
</dbReference>
<keyword evidence="9" id="KW-0862">Zinc</keyword>
<dbReference type="FunFam" id="3.30.40.10:FF:000137">
    <property type="entry name" value="RanBP-type and C3HC4-type zinc finger-containing protein 1"/>
    <property type="match status" value="1"/>
</dbReference>
<keyword evidence="6" id="KW-0677">Repeat</keyword>
<dbReference type="CDD" id="cd20341">
    <property type="entry name" value="BRcat_RBR_RNF14"/>
    <property type="match status" value="1"/>
</dbReference>
<evidence type="ECO:0000313" key="15">
    <source>
        <dbReference type="EMBL" id="AEO36308.1"/>
    </source>
</evidence>
<dbReference type="InterPro" id="IPR016135">
    <property type="entry name" value="UBQ-conjugating_enzyme/RWD"/>
</dbReference>
<organism evidence="15">
    <name type="scientific">Amblyomma maculatum</name>
    <name type="common">Gulf Coast tick</name>
    <dbReference type="NCBI Taxonomy" id="34609"/>
    <lineage>
        <taxon>Eukaryota</taxon>
        <taxon>Metazoa</taxon>
        <taxon>Ecdysozoa</taxon>
        <taxon>Arthropoda</taxon>
        <taxon>Chelicerata</taxon>
        <taxon>Arachnida</taxon>
        <taxon>Acari</taxon>
        <taxon>Parasitiformes</taxon>
        <taxon>Ixodida</taxon>
        <taxon>Ixodoidea</taxon>
        <taxon>Ixodidae</taxon>
        <taxon>Amblyomminae</taxon>
        <taxon>Amblyomma</taxon>
    </lineage>
</organism>
<dbReference type="GO" id="GO:0008270">
    <property type="term" value="F:zinc ion binding"/>
    <property type="evidence" value="ECO:0007669"/>
    <property type="project" value="UniProtKB-KW"/>
</dbReference>
<dbReference type="InterPro" id="IPR002867">
    <property type="entry name" value="IBR_dom"/>
</dbReference>
<dbReference type="EC" id="2.3.2.31" evidence="3"/>
<comment type="similarity">
    <text evidence="10">Belongs to the RBR family. RNF14 subfamily.</text>
</comment>
<proteinExistence type="evidence at transcript level"/>
<dbReference type="PROSITE" id="PS50089">
    <property type="entry name" value="ZF_RING_2"/>
    <property type="match status" value="1"/>
</dbReference>
<evidence type="ECO:0000256" key="7">
    <source>
        <dbReference type="ARBA" id="ARBA00022771"/>
    </source>
</evidence>
<dbReference type="Gene3D" id="3.10.110.10">
    <property type="entry name" value="Ubiquitin Conjugating Enzyme"/>
    <property type="match status" value="1"/>
</dbReference>
<dbReference type="Gene3D" id="3.30.40.10">
    <property type="entry name" value="Zinc/RING finger domain, C3HC4 (zinc finger)"/>
    <property type="match status" value="1"/>
</dbReference>
<evidence type="ECO:0000256" key="6">
    <source>
        <dbReference type="ARBA" id="ARBA00022737"/>
    </source>
</evidence>
<comment type="pathway">
    <text evidence="2">Protein modification; protein ubiquitination.</text>
</comment>
<dbReference type="PROSITE" id="PS51873">
    <property type="entry name" value="TRIAD"/>
    <property type="match status" value="1"/>
</dbReference>
<dbReference type="InterPro" id="IPR031127">
    <property type="entry name" value="E3_UB_ligase_RBR"/>
</dbReference>
<comment type="catalytic activity">
    <reaction evidence="1">
        <text>[E2 ubiquitin-conjugating enzyme]-S-ubiquitinyl-L-cysteine + [acceptor protein]-L-lysine = [E2 ubiquitin-conjugating enzyme]-L-cysteine + [acceptor protein]-N(6)-ubiquitinyl-L-lysine.</text>
        <dbReference type="EC" id="2.3.2.31"/>
    </reaction>
</comment>
<dbReference type="SMART" id="SM00647">
    <property type="entry name" value="IBR"/>
    <property type="match status" value="2"/>
</dbReference>
<dbReference type="PANTHER" id="PTHR11685">
    <property type="entry name" value="RBR FAMILY RING FINGER AND IBR DOMAIN-CONTAINING"/>
    <property type="match status" value="1"/>
</dbReference>
<dbReference type="CDD" id="cd20354">
    <property type="entry name" value="Rcat_RBR_RNF14"/>
    <property type="match status" value="1"/>
</dbReference>
<evidence type="ECO:0000256" key="11">
    <source>
        <dbReference type="PROSITE-ProRule" id="PRU00175"/>
    </source>
</evidence>
<dbReference type="PROSITE" id="PS50908">
    <property type="entry name" value="RWD"/>
    <property type="match status" value="1"/>
</dbReference>
<dbReference type="Gene3D" id="2.20.25.20">
    <property type="match status" value="1"/>
</dbReference>
<feature type="domain" description="RING-type" evidence="12">
    <location>
        <begin position="162"/>
        <end position="208"/>
    </location>
</feature>
<evidence type="ECO:0000259" key="14">
    <source>
        <dbReference type="PROSITE" id="PS51873"/>
    </source>
</evidence>
<keyword evidence="4" id="KW-0808">Transferase</keyword>
<evidence type="ECO:0000256" key="3">
    <source>
        <dbReference type="ARBA" id="ARBA00012251"/>
    </source>
</evidence>
<evidence type="ECO:0000256" key="5">
    <source>
        <dbReference type="ARBA" id="ARBA00022723"/>
    </source>
</evidence>
<evidence type="ECO:0000256" key="4">
    <source>
        <dbReference type="ARBA" id="ARBA00022679"/>
    </source>
</evidence>
<dbReference type="InterPro" id="IPR001841">
    <property type="entry name" value="Znf_RING"/>
</dbReference>
<dbReference type="CDD" id="cd23820">
    <property type="entry name" value="RWD_RNF14"/>
    <property type="match status" value="1"/>
</dbReference>
<dbReference type="InterPro" id="IPR013083">
    <property type="entry name" value="Znf_RING/FYVE/PHD"/>
</dbReference>
<evidence type="ECO:0000256" key="8">
    <source>
        <dbReference type="ARBA" id="ARBA00022786"/>
    </source>
</evidence>
<dbReference type="InterPro" id="IPR017907">
    <property type="entry name" value="Znf_RING_CS"/>
</dbReference>
<evidence type="ECO:0000256" key="10">
    <source>
        <dbReference type="ARBA" id="ARBA00044508"/>
    </source>
</evidence>
<dbReference type="GO" id="GO:0016567">
    <property type="term" value="P:protein ubiquitination"/>
    <property type="evidence" value="ECO:0007669"/>
    <property type="project" value="InterPro"/>
</dbReference>
<evidence type="ECO:0000256" key="9">
    <source>
        <dbReference type="ARBA" id="ARBA00022833"/>
    </source>
</evidence>
<dbReference type="InterPro" id="IPR006575">
    <property type="entry name" value="RWD_dom"/>
</dbReference>
<feature type="domain" description="RING-type" evidence="14">
    <location>
        <begin position="158"/>
        <end position="401"/>
    </location>
</feature>
<keyword evidence="5" id="KW-0479">Metal-binding</keyword>
<accession>G3MS40</accession>
<evidence type="ECO:0000259" key="12">
    <source>
        <dbReference type="PROSITE" id="PS50089"/>
    </source>
</evidence>
<dbReference type="EMBL" id="JO844691">
    <property type="protein sequence ID" value="AEO36308.1"/>
    <property type="molecule type" value="mRNA"/>
</dbReference>
<reference evidence="15" key="1">
    <citation type="journal article" date="2011" name="PLoS ONE">
        <title>A deep insight into the sialotranscriptome of the gulf coast tick, Amblyomma maculatum.</title>
        <authorList>
            <person name="Karim S."/>
            <person name="Singh P."/>
            <person name="Ribeiro J.M."/>
        </authorList>
    </citation>
    <scope>NUCLEOTIDE SEQUENCE</scope>
    <source>
        <tissue evidence="15">Salivary gland</tissue>
    </source>
</reference>
<dbReference type="SUPFAM" id="SSF57850">
    <property type="entry name" value="RING/U-box"/>
    <property type="match status" value="3"/>
</dbReference>
<dbReference type="Pfam" id="PF01485">
    <property type="entry name" value="IBR"/>
    <property type="match status" value="1"/>
</dbReference>
<dbReference type="GO" id="GO:0061630">
    <property type="term" value="F:ubiquitin protein ligase activity"/>
    <property type="evidence" value="ECO:0007669"/>
    <property type="project" value="UniProtKB-EC"/>
</dbReference>
<dbReference type="AlphaFoldDB" id="G3MS40"/>
<protein>
    <recommendedName>
        <fullName evidence="3">RBR-type E3 ubiquitin transferase</fullName>
        <ecNumber evidence="3">2.3.2.31</ecNumber>
    </recommendedName>
</protein>
<evidence type="ECO:0000256" key="2">
    <source>
        <dbReference type="ARBA" id="ARBA00004906"/>
    </source>
</evidence>
<keyword evidence="8" id="KW-0833">Ubl conjugation pathway</keyword>
<evidence type="ECO:0000259" key="13">
    <source>
        <dbReference type="PROSITE" id="PS50908"/>
    </source>
</evidence>
<keyword evidence="7 11" id="KW-0863">Zinc-finger</keyword>
<name>G3MS40_AMBMU</name>